<dbReference type="Gene3D" id="2.40.70.10">
    <property type="entry name" value="Acid Proteases"/>
    <property type="match status" value="1"/>
</dbReference>
<dbReference type="InterPro" id="IPR021109">
    <property type="entry name" value="Peptidase_aspartic_dom_sf"/>
</dbReference>
<dbReference type="Proteomes" id="UP000037035">
    <property type="component" value="Unassembled WGS sequence"/>
</dbReference>
<accession>A0A0L6UUH6</accession>
<gene>
    <name evidence="1" type="ORF">VP01_3778g5</name>
</gene>
<feature type="non-terminal residue" evidence="1">
    <location>
        <position position="62"/>
    </location>
</feature>
<protein>
    <submittedName>
        <fullName evidence="1">Uncharacterized protein</fullName>
    </submittedName>
</protein>
<evidence type="ECO:0000313" key="1">
    <source>
        <dbReference type="EMBL" id="KNZ51882.1"/>
    </source>
</evidence>
<dbReference type="EMBL" id="LAVV01008810">
    <property type="protein sequence ID" value="KNZ51882.1"/>
    <property type="molecule type" value="Genomic_DNA"/>
</dbReference>
<proteinExistence type="predicted"/>
<name>A0A0L6UUH6_9BASI</name>
<sequence>MSSPIRILQYHIPPCDTFMKFPIKLSTRFISYDGILGMPWLRSNGHLIDWANRCFIPPAAAV</sequence>
<dbReference type="VEuPathDB" id="FungiDB:VP01_3778g5"/>
<evidence type="ECO:0000313" key="2">
    <source>
        <dbReference type="Proteomes" id="UP000037035"/>
    </source>
</evidence>
<keyword evidence="2" id="KW-1185">Reference proteome</keyword>
<organism evidence="1 2">
    <name type="scientific">Puccinia sorghi</name>
    <dbReference type="NCBI Taxonomy" id="27349"/>
    <lineage>
        <taxon>Eukaryota</taxon>
        <taxon>Fungi</taxon>
        <taxon>Dikarya</taxon>
        <taxon>Basidiomycota</taxon>
        <taxon>Pucciniomycotina</taxon>
        <taxon>Pucciniomycetes</taxon>
        <taxon>Pucciniales</taxon>
        <taxon>Pucciniaceae</taxon>
        <taxon>Puccinia</taxon>
    </lineage>
</organism>
<reference evidence="1 2" key="1">
    <citation type="submission" date="2015-08" db="EMBL/GenBank/DDBJ databases">
        <title>Next Generation Sequencing and Analysis of the Genome of Puccinia sorghi L Schw, the Causal Agent of Maize Common Rust.</title>
        <authorList>
            <person name="Rochi L."/>
            <person name="Burguener G."/>
            <person name="Darino M."/>
            <person name="Turjanski A."/>
            <person name="Kreff E."/>
            <person name="Dieguez M.J."/>
            <person name="Sacco F."/>
        </authorList>
    </citation>
    <scope>NUCLEOTIDE SEQUENCE [LARGE SCALE GENOMIC DNA]</scope>
    <source>
        <strain evidence="1 2">RO10H11247</strain>
    </source>
</reference>
<comment type="caution">
    <text evidence="1">The sequence shown here is derived from an EMBL/GenBank/DDBJ whole genome shotgun (WGS) entry which is preliminary data.</text>
</comment>
<dbReference type="AlphaFoldDB" id="A0A0L6UUH6"/>